<reference evidence="1 2" key="1">
    <citation type="submission" date="2018-02" db="EMBL/GenBank/DDBJ databases">
        <title>Draft genome of wild Prunus yedoensis var. nudiflora.</title>
        <authorList>
            <person name="Baek S."/>
            <person name="Kim J.-H."/>
            <person name="Choi K."/>
            <person name="Kim G.-B."/>
            <person name="Cho A."/>
            <person name="Jang H."/>
            <person name="Shin C.-H."/>
            <person name="Yu H.-J."/>
            <person name="Mun J.-H."/>
        </authorList>
    </citation>
    <scope>NUCLEOTIDE SEQUENCE [LARGE SCALE GENOMIC DNA]</scope>
    <source>
        <strain evidence="2">cv. Jeju island</strain>
        <tissue evidence="1">Leaf</tissue>
    </source>
</reference>
<evidence type="ECO:0000313" key="2">
    <source>
        <dbReference type="Proteomes" id="UP000250321"/>
    </source>
</evidence>
<gene>
    <name evidence="1" type="ORF">Pyn_28380</name>
</gene>
<dbReference type="Proteomes" id="UP000250321">
    <property type="component" value="Unassembled WGS sequence"/>
</dbReference>
<evidence type="ECO:0000313" key="1">
    <source>
        <dbReference type="EMBL" id="PQQ00077.1"/>
    </source>
</evidence>
<sequence>MDESFEKVESFLNSLRSLTLSDEPFEFEDEIEAMDNYEMVEAAPSVSELPEIDWVTELLQ</sequence>
<protein>
    <submittedName>
        <fullName evidence="1">Uncharacterized protein</fullName>
    </submittedName>
</protein>
<keyword evidence="2" id="KW-1185">Reference proteome</keyword>
<dbReference type="AlphaFoldDB" id="A0A314Y3F4"/>
<name>A0A314Y3F4_PRUYE</name>
<accession>A0A314Y3F4</accession>
<comment type="caution">
    <text evidence="1">The sequence shown here is derived from an EMBL/GenBank/DDBJ whole genome shotgun (WGS) entry which is preliminary data.</text>
</comment>
<dbReference type="EMBL" id="PJQY01001743">
    <property type="protein sequence ID" value="PQQ00077.1"/>
    <property type="molecule type" value="Genomic_DNA"/>
</dbReference>
<proteinExistence type="predicted"/>
<organism evidence="1 2">
    <name type="scientific">Prunus yedoensis var. nudiflora</name>
    <dbReference type="NCBI Taxonomy" id="2094558"/>
    <lineage>
        <taxon>Eukaryota</taxon>
        <taxon>Viridiplantae</taxon>
        <taxon>Streptophyta</taxon>
        <taxon>Embryophyta</taxon>
        <taxon>Tracheophyta</taxon>
        <taxon>Spermatophyta</taxon>
        <taxon>Magnoliopsida</taxon>
        <taxon>eudicotyledons</taxon>
        <taxon>Gunneridae</taxon>
        <taxon>Pentapetalae</taxon>
        <taxon>rosids</taxon>
        <taxon>fabids</taxon>
        <taxon>Rosales</taxon>
        <taxon>Rosaceae</taxon>
        <taxon>Amygdaloideae</taxon>
        <taxon>Amygdaleae</taxon>
        <taxon>Prunus</taxon>
    </lineage>
</organism>